<dbReference type="SUPFAM" id="SSF51110">
    <property type="entry name" value="alpha-D-mannose-specific plant lectins"/>
    <property type="match status" value="1"/>
</dbReference>
<sequence>MKKCRLPSLQIRQLTSHIIGLDDTAIGCAVHCPSTLFSNTTFIATNIFNFFHTKPESLQNQMALLPSMLVISNLLLSVFLSQISHAIDIITHSQPLHDGSTLVSKNETFELGFFTPGNSANRYVGVWFKTIPARTVVWIANRDNPAKDKSNMFLINKEGNLVLLGQSLSIIWSTNATTSVSTPVVQLLDSGN</sequence>
<keyword evidence="5" id="KW-0808">Transferase</keyword>
<accession>A0A445KEF2</accession>
<dbReference type="FunFam" id="2.90.10.10:FF:000001">
    <property type="entry name" value="G-type lectin S-receptor-like serine/threonine-protein kinase"/>
    <property type="match status" value="1"/>
</dbReference>
<dbReference type="PANTHER" id="PTHR32444">
    <property type="entry name" value="BULB-TYPE LECTIN DOMAIN-CONTAINING PROTEIN"/>
    <property type="match status" value="1"/>
</dbReference>
<dbReference type="GO" id="GO:0016301">
    <property type="term" value="F:kinase activity"/>
    <property type="evidence" value="ECO:0007669"/>
    <property type="project" value="UniProtKB-KW"/>
</dbReference>
<dbReference type="Gene3D" id="2.90.10.10">
    <property type="entry name" value="Bulb-type lectin domain"/>
    <property type="match status" value="1"/>
</dbReference>
<dbReference type="CDD" id="cd00028">
    <property type="entry name" value="B_lectin"/>
    <property type="match status" value="1"/>
</dbReference>
<keyword evidence="5" id="KW-0675">Receptor</keyword>
<feature type="domain" description="Bulb-type lectin" evidence="4">
    <location>
        <begin position="87"/>
        <end position="192"/>
    </location>
</feature>
<dbReference type="GO" id="GO:0030246">
    <property type="term" value="F:carbohydrate binding"/>
    <property type="evidence" value="ECO:0007669"/>
    <property type="project" value="UniProtKB-KW"/>
</dbReference>
<dbReference type="InterPro" id="IPR001480">
    <property type="entry name" value="Bulb-type_lectin_dom"/>
</dbReference>
<gene>
    <name evidence="5" type="ORF">D0Y65_015816</name>
</gene>
<dbReference type="SMART" id="SM00108">
    <property type="entry name" value="B_lectin"/>
    <property type="match status" value="1"/>
</dbReference>
<keyword evidence="3" id="KW-0325">Glycoprotein</keyword>
<protein>
    <submittedName>
        <fullName evidence="5">G-type lectin S-receptor-like serine/threonine-protein kinase</fullName>
    </submittedName>
</protein>
<comment type="caution">
    <text evidence="5">The sequence shown here is derived from an EMBL/GenBank/DDBJ whole genome shotgun (WGS) entry which is preliminary data.</text>
</comment>
<dbReference type="EMBL" id="QZWG01000006">
    <property type="protein sequence ID" value="RZC09214.1"/>
    <property type="molecule type" value="Genomic_DNA"/>
</dbReference>
<keyword evidence="6" id="KW-1185">Reference proteome</keyword>
<evidence type="ECO:0000313" key="6">
    <source>
        <dbReference type="Proteomes" id="UP000289340"/>
    </source>
</evidence>
<organism evidence="5 6">
    <name type="scientific">Glycine soja</name>
    <name type="common">Wild soybean</name>
    <dbReference type="NCBI Taxonomy" id="3848"/>
    <lineage>
        <taxon>Eukaryota</taxon>
        <taxon>Viridiplantae</taxon>
        <taxon>Streptophyta</taxon>
        <taxon>Embryophyta</taxon>
        <taxon>Tracheophyta</taxon>
        <taxon>Spermatophyta</taxon>
        <taxon>Magnoliopsida</taxon>
        <taxon>eudicotyledons</taxon>
        <taxon>Gunneridae</taxon>
        <taxon>Pentapetalae</taxon>
        <taxon>rosids</taxon>
        <taxon>fabids</taxon>
        <taxon>Fabales</taxon>
        <taxon>Fabaceae</taxon>
        <taxon>Papilionoideae</taxon>
        <taxon>50 kb inversion clade</taxon>
        <taxon>NPAAA clade</taxon>
        <taxon>indigoferoid/millettioid clade</taxon>
        <taxon>Phaseoleae</taxon>
        <taxon>Glycine</taxon>
        <taxon>Glycine subgen. Soja</taxon>
    </lineage>
</organism>
<proteinExistence type="predicted"/>
<name>A0A445KEF2_GLYSO</name>
<evidence type="ECO:0000256" key="3">
    <source>
        <dbReference type="ARBA" id="ARBA00023180"/>
    </source>
</evidence>
<evidence type="ECO:0000256" key="1">
    <source>
        <dbReference type="ARBA" id="ARBA00022729"/>
    </source>
</evidence>
<keyword evidence="5" id="KW-0430">Lectin</keyword>
<dbReference type="PANTHER" id="PTHR32444:SF234">
    <property type="entry name" value="RECEPTOR-LIKE SERINE_THREONINE-PROTEIN KINASE"/>
    <property type="match status" value="1"/>
</dbReference>
<dbReference type="Proteomes" id="UP000289340">
    <property type="component" value="Chromosome 6"/>
</dbReference>
<keyword evidence="1" id="KW-0732">Signal</keyword>
<evidence type="ECO:0000259" key="4">
    <source>
        <dbReference type="PROSITE" id="PS50927"/>
    </source>
</evidence>
<evidence type="ECO:0000313" key="5">
    <source>
        <dbReference type="EMBL" id="RZC09214.1"/>
    </source>
</evidence>
<dbReference type="InterPro" id="IPR036426">
    <property type="entry name" value="Bulb-type_lectin_dom_sf"/>
</dbReference>
<reference evidence="5 6" key="1">
    <citation type="submission" date="2018-09" db="EMBL/GenBank/DDBJ databases">
        <title>A high-quality reference genome of wild soybean provides a powerful tool to mine soybean genomes.</title>
        <authorList>
            <person name="Xie M."/>
            <person name="Chung C.Y.L."/>
            <person name="Li M.-W."/>
            <person name="Wong F.-L."/>
            <person name="Chan T.-F."/>
            <person name="Lam H.-M."/>
        </authorList>
    </citation>
    <scope>NUCLEOTIDE SEQUENCE [LARGE SCALE GENOMIC DNA]</scope>
    <source>
        <strain evidence="6">cv. W05</strain>
        <tissue evidence="5">Hypocotyl of etiolated seedlings</tissue>
    </source>
</reference>
<evidence type="ECO:0000256" key="2">
    <source>
        <dbReference type="ARBA" id="ARBA00023157"/>
    </source>
</evidence>
<dbReference type="Pfam" id="PF01453">
    <property type="entry name" value="B_lectin"/>
    <property type="match status" value="1"/>
</dbReference>
<dbReference type="AlphaFoldDB" id="A0A445KEF2"/>
<keyword evidence="2" id="KW-1015">Disulfide bond</keyword>
<keyword evidence="5" id="KW-0418">Kinase</keyword>
<dbReference type="PROSITE" id="PS50927">
    <property type="entry name" value="BULB_LECTIN"/>
    <property type="match status" value="1"/>
</dbReference>